<dbReference type="Gene3D" id="1.20.1250.20">
    <property type="entry name" value="MFS general substrate transporter like domains"/>
    <property type="match status" value="2"/>
</dbReference>
<dbReference type="GO" id="GO:0016020">
    <property type="term" value="C:membrane"/>
    <property type="evidence" value="ECO:0007669"/>
    <property type="project" value="TreeGrafter"/>
</dbReference>
<sequence>MGKGMDFTPGFPMSSLRPVVLESYESTLRGRRRSSHLALNAVPRLFSPIVTAPDSNDSAIYDEPDPIDASDTVYTPNTVESPSPPSLSPLSDAHVSDYFTCTSVDRQNGSPTLYTFIPSPTETIIGSGPPSRKASAASSETDVNDYSPDLERLKWRLASGFFSYFLCGWGDGVTGTVLPYFTAAFHLNPMTSSLLFAGSTCGFFTGTLLVEPVMNFLGRCPSNRSTSSLIPHIPWISAIFRPLGASNVRHSALQARHLVLIISSVIHAVHFVMIGTKRGYPATFMAYAVAAFSRALLTASLNQYFARGPQQALGFSYGLWSLGGVLSPIVCQTVISNGVPWPHFYFGSLVLSGINTALLFVTFKPTARENSAEWREVTIELSKMVSPPSSPINENGQQHAETPPTAVPRSSSELELISWAFSIFAMIYCGSETTTQGFMVTYLLGTRRANPKTVGYVTSGFWGGITIGRFAWGYFVPRLSFTQRKYTILTCLRLLNSTLHLLIWFINSNIQNAVSACVFGVLYGPLFPAILRLANDVLPLEVHMISMGVISAFASFGSALFPFIAGVISSIKGIHTIPYLTVPLGVVMIATWSLFPSRLPTRSTVD</sequence>
<organism evidence="9 10">
    <name type="scientific">Tricholomella constricta</name>
    <dbReference type="NCBI Taxonomy" id="117010"/>
    <lineage>
        <taxon>Eukaryota</taxon>
        <taxon>Fungi</taxon>
        <taxon>Dikarya</taxon>
        <taxon>Basidiomycota</taxon>
        <taxon>Agaricomycotina</taxon>
        <taxon>Agaricomycetes</taxon>
        <taxon>Agaricomycetidae</taxon>
        <taxon>Agaricales</taxon>
        <taxon>Tricholomatineae</taxon>
        <taxon>Lyophyllaceae</taxon>
        <taxon>Tricholomella</taxon>
    </lineage>
</organism>
<evidence type="ECO:0008006" key="11">
    <source>
        <dbReference type="Google" id="ProtNLM"/>
    </source>
</evidence>
<reference evidence="9 10" key="1">
    <citation type="journal article" date="2020" name="ISME J.">
        <title>Uncovering the hidden diversity of litter-decomposition mechanisms in mushroom-forming fungi.</title>
        <authorList>
            <person name="Floudas D."/>
            <person name="Bentzer J."/>
            <person name="Ahren D."/>
            <person name="Johansson T."/>
            <person name="Persson P."/>
            <person name="Tunlid A."/>
        </authorList>
    </citation>
    <scope>NUCLEOTIDE SEQUENCE [LARGE SCALE GENOMIC DNA]</scope>
    <source>
        <strain evidence="9 10">CBS 661.87</strain>
    </source>
</reference>
<protein>
    <recommendedName>
        <fullName evidence="11">MFS general substrate transporter</fullName>
    </recommendedName>
</protein>
<feature type="transmembrane region" description="Helical" evidence="8">
    <location>
        <begin position="161"/>
        <end position="182"/>
    </location>
</feature>
<dbReference type="InterPro" id="IPR036259">
    <property type="entry name" value="MFS_trans_sf"/>
</dbReference>
<proteinExistence type="inferred from homology"/>
<feature type="transmembrane region" description="Helical" evidence="8">
    <location>
        <begin position="488"/>
        <end position="507"/>
    </location>
</feature>
<dbReference type="PANTHER" id="PTHR23514:SF3">
    <property type="entry name" value="BYPASS OF STOP CODON PROTEIN 6"/>
    <property type="match status" value="1"/>
</dbReference>
<feature type="region of interest" description="Disordered" evidence="7">
    <location>
        <begin position="385"/>
        <end position="409"/>
    </location>
</feature>
<feature type="transmembrane region" description="Helical" evidence="8">
    <location>
        <begin position="317"/>
        <end position="335"/>
    </location>
</feature>
<dbReference type="InterPro" id="IPR051788">
    <property type="entry name" value="MFS_Transporter"/>
</dbReference>
<comment type="similarity">
    <text evidence="2">Belongs to the major facilitator superfamily.</text>
</comment>
<feature type="transmembrane region" description="Helical" evidence="8">
    <location>
        <begin position="341"/>
        <end position="361"/>
    </location>
</feature>
<dbReference type="Pfam" id="PF07690">
    <property type="entry name" value="MFS_1"/>
    <property type="match status" value="1"/>
</dbReference>
<evidence type="ECO:0000256" key="7">
    <source>
        <dbReference type="SAM" id="MobiDB-lite"/>
    </source>
</evidence>
<dbReference type="PANTHER" id="PTHR23514">
    <property type="entry name" value="BYPASS OF STOP CODON PROTEIN 6"/>
    <property type="match status" value="1"/>
</dbReference>
<evidence type="ECO:0000256" key="3">
    <source>
        <dbReference type="ARBA" id="ARBA00022448"/>
    </source>
</evidence>
<evidence type="ECO:0000256" key="1">
    <source>
        <dbReference type="ARBA" id="ARBA00004127"/>
    </source>
</evidence>
<name>A0A8H5M1S8_9AGAR</name>
<feature type="compositionally biased region" description="Polar residues" evidence="7">
    <location>
        <begin position="391"/>
        <end position="400"/>
    </location>
</feature>
<keyword evidence="5 8" id="KW-1133">Transmembrane helix</keyword>
<feature type="transmembrane region" description="Helical" evidence="8">
    <location>
        <begin position="282"/>
        <end position="305"/>
    </location>
</feature>
<evidence type="ECO:0000313" key="10">
    <source>
        <dbReference type="Proteomes" id="UP000565441"/>
    </source>
</evidence>
<keyword evidence="10" id="KW-1185">Reference proteome</keyword>
<keyword evidence="3" id="KW-0813">Transport</keyword>
<dbReference type="GO" id="GO:0012505">
    <property type="term" value="C:endomembrane system"/>
    <property type="evidence" value="ECO:0007669"/>
    <property type="project" value="UniProtKB-SubCell"/>
</dbReference>
<evidence type="ECO:0000256" key="6">
    <source>
        <dbReference type="ARBA" id="ARBA00023136"/>
    </source>
</evidence>
<dbReference type="Proteomes" id="UP000565441">
    <property type="component" value="Unassembled WGS sequence"/>
</dbReference>
<feature type="transmembrane region" description="Helical" evidence="8">
    <location>
        <begin position="577"/>
        <end position="595"/>
    </location>
</feature>
<gene>
    <name evidence="9" type="ORF">D9615_005185</name>
</gene>
<dbReference type="EMBL" id="JAACJP010000023">
    <property type="protein sequence ID" value="KAF5377677.1"/>
    <property type="molecule type" value="Genomic_DNA"/>
</dbReference>
<dbReference type="InterPro" id="IPR011701">
    <property type="entry name" value="MFS"/>
</dbReference>
<evidence type="ECO:0000256" key="8">
    <source>
        <dbReference type="SAM" id="Phobius"/>
    </source>
</evidence>
<feature type="transmembrane region" description="Helical" evidence="8">
    <location>
        <begin position="456"/>
        <end position="476"/>
    </location>
</feature>
<evidence type="ECO:0000256" key="5">
    <source>
        <dbReference type="ARBA" id="ARBA00022989"/>
    </source>
</evidence>
<dbReference type="SUPFAM" id="SSF103473">
    <property type="entry name" value="MFS general substrate transporter"/>
    <property type="match status" value="1"/>
</dbReference>
<accession>A0A8H5M1S8</accession>
<comment type="caution">
    <text evidence="9">The sequence shown here is derived from an EMBL/GenBank/DDBJ whole genome shotgun (WGS) entry which is preliminary data.</text>
</comment>
<keyword evidence="6 8" id="KW-0472">Membrane</keyword>
<dbReference type="GO" id="GO:0022857">
    <property type="term" value="F:transmembrane transporter activity"/>
    <property type="evidence" value="ECO:0007669"/>
    <property type="project" value="InterPro"/>
</dbReference>
<feature type="transmembrane region" description="Helical" evidence="8">
    <location>
        <begin position="194"/>
        <end position="217"/>
    </location>
</feature>
<evidence type="ECO:0000256" key="4">
    <source>
        <dbReference type="ARBA" id="ARBA00022692"/>
    </source>
</evidence>
<feature type="transmembrane region" description="Helical" evidence="8">
    <location>
        <begin position="258"/>
        <end position="276"/>
    </location>
</feature>
<comment type="subcellular location">
    <subcellularLocation>
        <location evidence="1">Endomembrane system</location>
        <topology evidence="1">Multi-pass membrane protein</topology>
    </subcellularLocation>
</comment>
<feature type="transmembrane region" description="Helical" evidence="8">
    <location>
        <begin position="545"/>
        <end position="571"/>
    </location>
</feature>
<keyword evidence="4 8" id="KW-0812">Transmembrane</keyword>
<feature type="transmembrane region" description="Helical" evidence="8">
    <location>
        <begin position="513"/>
        <end position="533"/>
    </location>
</feature>
<dbReference type="AlphaFoldDB" id="A0A8H5M1S8"/>
<evidence type="ECO:0000313" key="9">
    <source>
        <dbReference type="EMBL" id="KAF5377677.1"/>
    </source>
</evidence>
<evidence type="ECO:0000256" key="2">
    <source>
        <dbReference type="ARBA" id="ARBA00008335"/>
    </source>
</evidence>
<dbReference type="OrthoDB" id="413079at2759"/>